<evidence type="ECO:0000313" key="2">
    <source>
        <dbReference type="EMBL" id="GER39294.1"/>
    </source>
</evidence>
<sequence>MLVEHSGLQFIRCKVPLYKRIGFILVLLLSIHFACLCFHLQCMHGPKCKLGNFCTTGRRLQEANVLGGLILPVWGTIEKALSKQFRQSHKRLRVVRIETTADSQRIVGLLIPNAAVESVLQGLSVFRISIRKITTTFFVFPADLAWVQDVDDE</sequence>
<dbReference type="GO" id="GO:0031490">
    <property type="term" value="F:chromatin DNA binding"/>
    <property type="evidence" value="ECO:0007669"/>
    <property type="project" value="TreeGrafter"/>
</dbReference>
<feature type="transmembrane region" description="Helical" evidence="1">
    <location>
        <begin position="21"/>
        <end position="41"/>
    </location>
</feature>
<keyword evidence="1" id="KW-1133">Transmembrane helix</keyword>
<dbReference type="GO" id="GO:0005634">
    <property type="term" value="C:nucleus"/>
    <property type="evidence" value="ECO:0007669"/>
    <property type="project" value="TreeGrafter"/>
</dbReference>
<dbReference type="GO" id="GO:0042393">
    <property type="term" value="F:histone binding"/>
    <property type="evidence" value="ECO:0007669"/>
    <property type="project" value="TreeGrafter"/>
</dbReference>
<dbReference type="Proteomes" id="UP000325081">
    <property type="component" value="Unassembled WGS sequence"/>
</dbReference>
<name>A0A5A7Q2N7_STRAF</name>
<keyword evidence="1" id="KW-0812">Transmembrane</keyword>
<dbReference type="PANTHER" id="PTHR12706:SF13">
    <property type="entry name" value="PROTEIN FORGETTER 1"/>
    <property type="match status" value="1"/>
</dbReference>
<protein>
    <submittedName>
        <fullName evidence="2">RING/FYVE/PHD zinc finger superfamily protein</fullName>
    </submittedName>
</protein>
<evidence type="ECO:0000313" key="3">
    <source>
        <dbReference type="Proteomes" id="UP000325081"/>
    </source>
</evidence>
<evidence type="ECO:0000256" key="1">
    <source>
        <dbReference type="SAM" id="Phobius"/>
    </source>
</evidence>
<keyword evidence="1" id="KW-0472">Membrane</keyword>
<reference evidence="3" key="1">
    <citation type="journal article" date="2019" name="Curr. Biol.">
        <title>Genome Sequence of Striga asiatica Provides Insight into the Evolution of Plant Parasitism.</title>
        <authorList>
            <person name="Yoshida S."/>
            <person name="Kim S."/>
            <person name="Wafula E.K."/>
            <person name="Tanskanen J."/>
            <person name="Kim Y.M."/>
            <person name="Honaas L."/>
            <person name="Yang Z."/>
            <person name="Spallek T."/>
            <person name="Conn C.E."/>
            <person name="Ichihashi Y."/>
            <person name="Cheong K."/>
            <person name="Cui S."/>
            <person name="Der J.P."/>
            <person name="Gundlach H."/>
            <person name="Jiao Y."/>
            <person name="Hori C."/>
            <person name="Ishida J.K."/>
            <person name="Kasahara H."/>
            <person name="Kiba T."/>
            <person name="Kim M.S."/>
            <person name="Koo N."/>
            <person name="Laohavisit A."/>
            <person name="Lee Y.H."/>
            <person name="Lumba S."/>
            <person name="McCourt P."/>
            <person name="Mortimer J.C."/>
            <person name="Mutuku J.M."/>
            <person name="Nomura T."/>
            <person name="Sasaki-Sekimoto Y."/>
            <person name="Seto Y."/>
            <person name="Wang Y."/>
            <person name="Wakatake T."/>
            <person name="Sakakibara H."/>
            <person name="Demura T."/>
            <person name="Yamaguchi S."/>
            <person name="Yoneyama K."/>
            <person name="Manabe R.I."/>
            <person name="Nelson D.C."/>
            <person name="Schulman A.H."/>
            <person name="Timko M.P."/>
            <person name="dePamphilis C.W."/>
            <person name="Choi D."/>
            <person name="Shirasu K."/>
        </authorList>
    </citation>
    <scope>NUCLEOTIDE SEQUENCE [LARGE SCALE GENOMIC DNA]</scope>
    <source>
        <strain evidence="3">cv. UVA1</strain>
    </source>
</reference>
<accession>A0A5A7Q2N7</accession>
<keyword evidence="3" id="KW-1185">Reference proteome</keyword>
<proteinExistence type="predicted"/>
<dbReference type="InterPro" id="IPR026741">
    <property type="entry name" value="SNO"/>
</dbReference>
<dbReference type="PANTHER" id="PTHR12706">
    <property type="entry name" value="STRAWBERRY NOTCH-RELATED"/>
    <property type="match status" value="1"/>
</dbReference>
<organism evidence="2 3">
    <name type="scientific">Striga asiatica</name>
    <name type="common">Asiatic witchweed</name>
    <name type="synonym">Buchnera asiatica</name>
    <dbReference type="NCBI Taxonomy" id="4170"/>
    <lineage>
        <taxon>Eukaryota</taxon>
        <taxon>Viridiplantae</taxon>
        <taxon>Streptophyta</taxon>
        <taxon>Embryophyta</taxon>
        <taxon>Tracheophyta</taxon>
        <taxon>Spermatophyta</taxon>
        <taxon>Magnoliopsida</taxon>
        <taxon>eudicotyledons</taxon>
        <taxon>Gunneridae</taxon>
        <taxon>Pentapetalae</taxon>
        <taxon>asterids</taxon>
        <taxon>lamiids</taxon>
        <taxon>Lamiales</taxon>
        <taxon>Orobanchaceae</taxon>
        <taxon>Buchnereae</taxon>
        <taxon>Striga</taxon>
    </lineage>
</organism>
<dbReference type="OrthoDB" id="421838at2759"/>
<comment type="caution">
    <text evidence="2">The sequence shown here is derived from an EMBL/GenBank/DDBJ whole genome shotgun (WGS) entry which is preliminary data.</text>
</comment>
<dbReference type="EMBL" id="BKCP01005627">
    <property type="protein sequence ID" value="GER39294.1"/>
    <property type="molecule type" value="Genomic_DNA"/>
</dbReference>
<dbReference type="GO" id="GO:0006355">
    <property type="term" value="P:regulation of DNA-templated transcription"/>
    <property type="evidence" value="ECO:0007669"/>
    <property type="project" value="InterPro"/>
</dbReference>
<gene>
    <name evidence="2" type="ORF">STAS_15900</name>
</gene>
<dbReference type="AlphaFoldDB" id="A0A5A7Q2N7"/>